<evidence type="ECO:0000313" key="3">
    <source>
        <dbReference type="Proteomes" id="UP000006620"/>
    </source>
</evidence>
<feature type="transmembrane region" description="Helical" evidence="1">
    <location>
        <begin position="275"/>
        <end position="296"/>
    </location>
</feature>
<evidence type="ECO:0000256" key="1">
    <source>
        <dbReference type="SAM" id="Phobius"/>
    </source>
</evidence>
<feature type="transmembrane region" description="Helical" evidence="1">
    <location>
        <begin position="135"/>
        <end position="152"/>
    </location>
</feature>
<dbReference type="PATRIC" id="fig|1036673.3.peg.6627"/>
<keyword evidence="1" id="KW-1133">Transmembrane helix</keyword>
<feature type="transmembrane region" description="Helical" evidence="1">
    <location>
        <begin position="76"/>
        <end position="93"/>
    </location>
</feature>
<dbReference type="Proteomes" id="UP000006620">
    <property type="component" value="Chromosome"/>
</dbReference>
<keyword evidence="1" id="KW-0472">Membrane</keyword>
<keyword evidence="1" id="KW-0812">Transmembrane</keyword>
<feature type="transmembrane region" description="Helical" evidence="1">
    <location>
        <begin position="531"/>
        <end position="552"/>
    </location>
</feature>
<name>F8FLY8_PAEMK</name>
<feature type="transmembrane region" description="Helical" evidence="1">
    <location>
        <begin position="242"/>
        <end position="263"/>
    </location>
</feature>
<dbReference type="KEGG" id="pms:KNP414_07104"/>
<dbReference type="AlphaFoldDB" id="F8FLY8"/>
<feature type="transmembrane region" description="Helical" evidence="1">
    <location>
        <begin position="38"/>
        <end position="64"/>
    </location>
</feature>
<feature type="transmembrane region" description="Helical" evidence="1">
    <location>
        <begin position="158"/>
        <end position="188"/>
    </location>
</feature>
<accession>F8FLY8</accession>
<feature type="transmembrane region" description="Helical" evidence="1">
    <location>
        <begin position="438"/>
        <end position="459"/>
    </location>
</feature>
<dbReference type="RefSeq" id="WP_013920756.1">
    <property type="nucleotide sequence ID" value="NC_015690.1"/>
</dbReference>
<gene>
    <name evidence="2" type="ordered locus">KNP414_07104</name>
</gene>
<dbReference type="EMBL" id="CP002869">
    <property type="protein sequence ID" value="AEI45614.1"/>
    <property type="molecule type" value="Genomic_DNA"/>
</dbReference>
<dbReference type="TCDB" id="3.A.1.147.2">
    <property type="family name" value="the atp-binding cassette (abc) superfamily"/>
</dbReference>
<feature type="transmembrane region" description="Helical" evidence="1">
    <location>
        <begin position="507"/>
        <end position="525"/>
    </location>
</feature>
<organism evidence="2 3">
    <name type="scientific">Paenibacillus mucilaginosus (strain KNP414)</name>
    <dbReference type="NCBI Taxonomy" id="1036673"/>
    <lineage>
        <taxon>Bacteria</taxon>
        <taxon>Bacillati</taxon>
        <taxon>Bacillota</taxon>
        <taxon>Bacilli</taxon>
        <taxon>Bacillales</taxon>
        <taxon>Paenibacillaceae</taxon>
        <taxon>Paenibacillus</taxon>
    </lineage>
</organism>
<dbReference type="HOGENOM" id="CLU_476363_0_0_9"/>
<feature type="transmembrane region" description="Helical" evidence="1">
    <location>
        <begin position="465"/>
        <end position="486"/>
    </location>
</feature>
<evidence type="ECO:0000313" key="2">
    <source>
        <dbReference type="EMBL" id="AEI45614.1"/>
    </source>
</evidence>
<feature type="transmembrane region" description="Helical" evidence="1">
    <location>
        <begin position="356"/>
        <end position="377"/>
    </location>
</feature>
<protein>
    <submittedName>
        <fullName evidence="2">ABC-type transport system involved in multi-copper enzyme maturation, permease component</fullName>
    </submittedName>
</protein>
<sequence length="572" mass="63924">MSTKVGLIILNRQRMTWNKLIYGGQVDKKDNVRFWSGVSISLFCLLVVFGISMLICNVLVHIFATSIAQHVGSMKAMLWYNAAAYGLFYFLVYNGTMASVHKIIHSDDMESLVAAPITRFEWITAKLLEQSAVKILFQLVVVGIPLAWNWFWVMEPTILSGVLCILSVVAFILCTQLIKVLLISSLLLNKLRGKKSRGQMVVGMAAFFLQLTALIYIIYPFSPFLSDELGSYYNTMLEFSRFDQLIVFFGIWIWPHVWLFNALSAAVQGDVWTSLAWMLLFVLLGGFVISSCWKLLRRMESFSLITLNPALNPSSSMRSWAWAVSIVDRLSWIHPHTRTLLIKDLAHLSRESKHKSITMIGMLLLGFFIMIGIFYLTEQSLSPANMTREFMSIPLGMYGIHMITYALLDRFALDAEGRNIHVLLSSPIKESCLVNAKLLGILITATPASLITSSVVFLLYPVNPWLYIAAMVSAALFIASGALAAGATFPNFEYQSISELPSSRAKYLVGLLGSGYVFISGFLCYHIKSPVLLSGIFICCSLVGSWILVGVATRKLQEGEFESFGSLDEITK</sequence>
<feature type="transmembrane region" description="Helical" evidence="1">
    <location>
        <begin position="389"/>
        <end position="408"/>
    </location>
</feature>
<proteinExistence type="predicted"/>
<feature type="transmembrane region" description="Helical" evidence="1">
    <location>
        <begin position="200"/>
        <end position="222"/>
    </location>
</feature>
<reference evidence="3" key="1">
    <citation type="submission" date="2011-06" db="EMBL/GenBank/DDBJ databases">
        <title>Complete genome sequence of Paenibacillus mucilaginosus KNP414.</title>
        <authorList>
            <person name="Wang J."/>
            <person name="Hu S."/>
            <person name="Hu X."/>
            <person name="Zhang B."/>
            <person name="Dong D."/>
            <person name="Zhang S."/>
            <person name="Zhao K."/>
            <person name="Wu D."/>
        </authorList>
    </citation>
    <scope>NUCLEOTIDE SEQUENCE [LARGE SCALE GENOMIC DNA]</scope>
    <source>
        <strain evidence="3">KNP414</strain>
    </source>
</reference>
<reference evidence="2 3" key="2">
    <citation type="journal article" date="2013" name="Genome Announc.">
        <title>Genome Sequence of Growth-Improving Paenibacillus mucilaginosus Strain KNP414.</title>
        <authorList>
            <person name="Lu J.J."/>
            <person name="Wang J.F."/>
            <person name="Hu X.F."/>
        </authorList>
    </citation>
    <scope>NUCLEOTIDE SEQUENCE [LARGE SCALE GENOMIC DNA]</scope>
    <source>
        <strain evidence="2 3">KNP414</strain>
    </source>
</reference>